<comment type="caution">
    <text evidence="1">The sequence shown here is derived from an EMBL/GenBank/DDBJ whole genome shotgun (WGS) entry which is preliminary data.</text>
</comment>
<accession>X1BVC2</accession>
<name>X1BVC2_9ZZZZ</name>
<protein>
    <submittedName>
        <fullName evidence="1">Uncharacterized protein</fullName>
    </submittedName>
</protein>
<feature type="non-terminal residue" evidence="1">
    <location>
        <position position="178"/>
    </location>
</feature>
<reference evidence="1" key="1">
    <citation type="journal article" date="2014" name="Front. Microbiol.">
        <title>High frequency of phylogenetically diverse reductive dehalogenase-homologous genes in deep subseafloor sedimentary metagenomes.</title>
        <authorList>
            <person name="Kawai M."/>
            <person name="Futagami T."/>
            <person name="Toyoda A."/>
            <person name="Takaki Y."/>
            <person name="Nishi S."/>
            <person name="Hori S."/>
            <person name="Arai W."/>
            <person name="Tsubouchi T."/>
            <person name="Morono Y."/>
            <person name="Uchiyama I."/>
            <person name="Ito T."/>
            <person name="Fujiyama A."/>
            <person name="Inagaki F."/>
            <person name="Takami H."/>
        </authorList>
    </citation>
    <scope>NUCLEOTIDE SEQUENCE</scope>
    <source>
        <strain evidence="1">Expedition CK06-06</strain>
    </source>
</reference>
<dbReference type="EMBL" id="BART01017278">
    <property type="protein sequence ID" value="GAG76111.1"/>
    <property type="molecule type" value="Genomic_DNA"/>
</dbReference>
<sequence length="178" mass="20835">MNYFFELITKNVGFSRVGRIVCSKETKSFISTPNIIVPMKKSLMNNVSFLEEFEDHELFLILKDFYLKIGFLREKFKETGFIYTHNGSMETFKEKLASNIKIFAEDNIIPSIPFNIPTTAINKEFAEAEISRFLEESNQVLLQYTNLDFGLSIKMYGYYELFDLYIPLIKSNKNVRIL</sequence>
<organism evidence="1">
    <name type="scientific">marine sediment metagenome</name>
    <dbReference type="NCBI Taxonomy" id="412755"/>
    <lineage>
        <taxon>unclassified sequences</taxon>
        <taxon>metagenomes</taxon>
        <taxon>ecological metagenomes</taxon>
    </lineage>
</organism>
<gene>
    <name evidence="1" type="ORF">S01H4_32938</name>
</gene>
<proteinExistence type="predicted"/>
<evidence type="ECO:0000313" key="1">
    <source>
        <dbReference type="EMBL" id="GAG76111.1"/>
    </source>
</evidence>
<dbReference type="AlphaFoldDB" id="X1BVC2"/>